<dbReference type="GO" id="GO:0018580">
    <property type="term" value="F:nitronate monooxygenase activity"/>
    <property type="evidence" value="ECO:0007669"/>
    <property type="project" value="InterPro"/>
</dbReference>
<dbReference type="PANTHER" id="PTHR32332:SF31">
    <property type="entry name" value="2-NITROPROPANE DIOXYGENASE FAMILY, PUTATIVE (AFU_ORTHOLOGUE AFUA_2G09850)-RELATED"/>
    <property type="match status" value="1"/>
</dbReference>
<dbReference type="PANTHER" id="PTHR32332">
    <property type="entry name" value="2-NITROPROPANE DIOXYGENASE"/>
    <property type="match status" value="1"/>
</dbReference>
<dbReference type="InterPro" id="IPR004136">
    <property type="entry name" value="NMO"/>
</dbReference>
<dbReference type="EMBL" id="KN880564">
    <property type="protein sequence ID" value="KIY66148.1"/>
    <property type="molecule type" value="Genomic_DNA"/>
</dbReference>
<accession>A0A0D7B6E9</accession>
<keyword evidence="1" id="KW-0285">Flavoprotein</keyword>
<gene>
    <name evidence="4" type="ORF">CYLTODRAFT_399255</name>
</gene>
<dbReference type="Gene3D" id="3.20.20.70">
    <property type="entry name" value="Aldolase class I"/>
    <property type="match status" value="1"/>
</dbReference>
<evidence type="ECO:0000313" key="4">
    <source>
        <dbReference type="EMBL" id="KIY66148.1"/>
    </source>
</evidence>
<dbReference type="Proteomes" id="UP000054007">
    <property type="component" value="Unassembled WGS sequence"/>
</dbReference>
<evidence type="ECO:0000256" key="3">
    <source>
        <dbReference type="ARBA" id="ARBA00023002"/>
    </source>
</evidence>
<dbReference type="GO" id="GO:0051213">
    <property type="term" value="F:dioxygenase activity"/>
    <property type="evidence" value="ECO:0007669"/>
    <property type="project" value="UniProtKB-KW"/>
</dbReference>
<dbReference type="InterPro" id="IPR013785">
    <property type="entry name" value="Aldolase_TIM"/>
</dbReference>
<proteinExistence type="predicted"/>
<dbReference type="OrthoDB" id="2349068at2759"/>
<protein>
    <submittedName>
        <fullName evidence="4">2-nitropropane dioxygenase</fullName>
    </submittedName>
</protein>
<keyword evidence="3" id="KW-0560">Oxidoreductase</keyword>
<organism evidence="4 5">
    <name type="scientific">Cylindrobasidium torrendii FP15055 ss-10</name>
    <dbReference type="NCBI Taxonomy" id="1314674"/>
    <lineage>
        <taxon>Eukaryota</taxon>
        <taxon>Fungi</taxon>
        <taxon>Dikarya</taxon>
        <taxon>Basidiomycota</taxon>
        <taxon>Agaricomycotina</taxon>
        <taxon>Agaricomycetes</taxon>
        <taxon>Agaricomycetidae</taxon>
        <taxon>Agaricales</taxon>
        <taxon>Marasmiineae</taxon>
        <taxon>Physalacriaceae</taxon>
        <taxon>Cylindrobasidium</taxon>
    </lineage>
</organism>
<dbReference type="Pfam" id="PF03060">
    <property type="entry name" value="NMO"/>
    <property type="match status" value="1"/>
</dbReference>
<keyword evidence="5" id="KW-1185">Reference proteome</keyword>
<dbReference type="CDD" id="cd04730">
    <property type="entry name" value="NPD_like"/>
    <property type="match status" value="1"/>
</dbReference>
<keyword evidence="4" id="KW-0223">Dioxygenase</keyword>
<sequence length="343" mass="35499">MSLITTRLTKLLGIKHPIVLAPMAGAAGANLASAVSGAGGFGFIGGGRLTVEQLDTHLTAVRSTLQLPKGEQLPVGVGFITWALEKDNLGDAPDPRISAVLRHDVRAVWLAFGGDTGKYVRQVRVEAPKALVFVMVSTVEEALKATNEWKADVLVVQGEEAGGHGGGSAIPLSVILTAVLRAIPKDGPVVIAAGGIMTGPQVASALVLGASGTVVGTRFLLTPESDYAQEKKSIIARAKLGSTLKAVVFDEMNGFVWPYGCDGRAVANKIVDDAKAGLSLEERLALVAENKGGGREIVWAGAGSGLVSTITPAKDVVQELIEDATASLKVASNLLTPESHSKF</sequence>
<reference evidence="4 5" key="1">
    <citation type="journal article" date="2015" name="Fungal Genet. Biol.">
        <title>Evolution of novel wood decay mechanisms in Agaricales revealed by the genome sequences of Fistulina hepatica and Cylindrobasidium torrendii.</title>
        <authorList>
            <person name="Floudas D."/>
            <person name="Held B.W."/>
            <person name="Riley R."/>
            <person name="Nagy L.G."/>
            <person name="Koehler G."/>
            <person name="Ransdell A.S."/>
            <person name="Younus H."/>
            <person name="Chow J."/>
            <person name="Chiniquy J."/>
            <person name="Lipzen A."/>
            <person name="Tritt A."/>
            <person name="Sun H."/>
            <person name="Haridas S."/>
            <person name="LaButti K."/>
            <person name="Ohm R.A."/>
            <person name="Kues U."/>
            <person name="Blanchette R.A."/>
            <person name="Grigoriev I.V."/>
            <person name="Minto R.E."/>
            <person name="Hibbett D.S."/>
        </authorList>
    </citation>
    <scope>NUCLEOTIDE SEQUENCE [LARGE SCALE GENOMIC DNA]</scope>
    <source>
        <strain evidence="4 5">FP15055 ss-10</strain>
    </source>
</reference>
<keyword evidence="2" id="KW-0288">FMN</keyword>
<name>A0A0D7B6E9_9AGAR</name>
<evidence type="ECO:0000256" key="1">
    <source>
        <dbReference type="ARBA" id="ARBA00022630"/>
    </source>
</evidence>
<dbReference type="STRING" id="1314674.A0A0D7B6E9"/>
<evidence type="ECO:0000313" key="5">
    <source>
        <dbReference type="Proteomes" id="UP000054007"/>
    </source>
</evidence>
<dbReference type="AlphaFoldDB" id="A0A0D7B6E9"/>
<dbReference type="SUPFAM" id="SSF51412">
    <property type="entry name" value="Inosine monophosphate dehydrogenase (IMPDH)"/>
    <property type="match status" value="1"/>
</dbReference>
<evidence type="ECO:0000256" key="2">
    <source>
        <dbReference type="ARBA" id="ARBA00022643"/>
    </source>
</evidence>